<evidence type="ECO:0000259" key="6">
    <source>
        <dbReference type="SMART" id="SM00470"/>
    </source>
</evidence>
<dbReference type="PANTHER" id="PTHR33375:SF1">
    <property type="entry name" value="CHROMOSOME-PARTITIONING PROTEIN PARB-RELATED"/>
    <property type="match status" value="1"/>
</dbReference>
<organism evidence="7 8">
    <name type="scientific">Plasticicumulans acidivorans</name>
    <dbReference type="NCBI Taxonomy" id="886464"/>
    <lineage>
        <taxon>Bacteria</taxon>
        <taxon>Pseudomonadati</taxon>
        <taxon>Pseudomonadota</taxon>
        <taxon>Gammaproteobacteria</taxon>
        <taxon>Candidatus Competibacteraceae</taxon>
        <taxon>Plasticicumulans</taxon>
    </lineage>
</organism>
<proteinExistence type="inferred from homology"/>
<evidence type="ECO:0000313" key="8">
    <source>
        <dbReference type="Proteomes" id="UP000246569"/>
    </source>
</evidence>
<accession>A0A317MVX5</accession>
<comment type="function">
    <text evidence="5">Involved in chromosome partition. Localize to both poles of the predivisional cell following completion of DNA replication. Binds to the DNA origin of replication.</text>
</comment>
<dbReference type="GO" id="GO:0003677">
    <property type="term" value="F:DNA binding"/>
    <property type="evidence" value="ECO:0007669"/>
    <property type="project" value="UniProtKB-KW"/>
</dbReference>
<dbReference type="InterPro" id="IPR041468">
    <property type="entry name" value="HTH_ParB/Spo0J"/>
</dbReference>
<dbReference type="Gene3D" id="3.90.1530.30">
    <property type="match status" value="1"/>
</dbReference>
<dbReference type="GO" id="GO:0007059">
    <property type="term" value="P:chromosome segregation"/>
    <property type="evidence" value="ECO:0007669"/>
    <property type="project" value="UniProtKB-KW"/>
</dbReference>
<reference evidence="7 8" key="1">
    <citation type="submission" date="2018-05" db="EMBL/GenBank/DDBJ databases">
        <title>Genomic Encyclopedia of Type Strains, Phase IV (KMG-IV): sequencing the most valuable type-strain genomes for metagenomic binning, comparative biology and taxonomic classification.</title>
        <authorList>
            <person name="Goeker M."/>
        </authorList>
    </citation>
    <scope>NUCLEOTIDE SEQUENCE [LARGE SCALE GENOMIC DNA]</scope>
    <source>
        <strain evidence="7 8">DSM 23606</strain>
    </source>
</reference>
<sequence>MASKKGGLGRGLDALLGASRSLPSAVAAGVAAERADGELRSISIDLLDRGRWQPRQDMHQESLQELADSIRAQGVVQPIVVRAIAGGRYEIIAGERRWRAAQLAGLHQLPAVVRDVPDQAAVAIALIENIQREGLNPLEEASALRRLIDEFDLTHQAAAEAVGRSRVAVSNLLRLLDLADEVQEMLRSARLEMGHARALLSLPAPLQIEAARQVALRGLSVRETEALVRRLAGAEKIPAKPASTENPDVRRLQDELGARLGARVQLRQSDAGKGQLVIHYNNLDELDGILGHIR</sequence>
<dbReference type="AlphaFoldDB" id="A0A317MVX5"/>
<evidence type="ECO:0000256" key="2">
    <source>
        <dbReference type="ARBA" id="ARBA00022372"/>
    </source>
</evidence>
<keyword evidence="4 7" id="KW-0238">DNA-binding</keyword>
<keyword evidence="3" id="KW-0159">Chromosome partition</keyword>
<dbReference type="InterPro" id="IPR004437">
    <property type="entry name" value="ParB/RepB/Spo0J"/>
</dbReference>
<evidence type="ECO:0000256" key="1">
    <source>
        <dbReference type="ARBA" id="ARBA00006295"/>
    </source>
</evidence>
<evidence type="ECO:0000256" key="3">
    <source>
        <dbReference type="ARBA" id="ARBA00022829"/>
    </source>
</evidence>
<dbReference type="NCBIfam" id="TIGR00180">
    <property type="entry name" value="parB_part"/>
    <property type="match status" value="1"/>
</dbReference>
<dbReference type="SMART" id="SM00470">
    <property type="entry name" value="ParB"/>
    <property type="match status" value="1"/>
</dbReference>
<dbReference type="Pfam" id="PF23552">
    <property type="entry name" value="ParB_C"/>
    <property type="match status" value="1"/>
</dbReference>
<comment type="similarity">
    <text evidence="1">Belongs to the ParB family.</text>
</comment>
<dbReference type="GO" id="GO:0045881">
    <property type="term" value="P:positive regulation of sporulation resulting in formation of a cellular spore"/>
    <property type="evidence" value="ECO:0007669"/>
    <property type="project" value="TreeGrafter"/>
</dbReference>
<evidence type="ECO:0000313" key="7">
    <source>
        <dbReference type="EMBL" id="PWV62366.1"/>
    </source>
</evidence>
<dbReference type="InterPro" id="IPR057240">
    <property type="entry name" value="ParB_dimer_C"/>
</dbReference>
<dbReference type="PANTHER" id="PTHR33375">
    <property type="entry name" value="CHROMOSOME-PARTITIONING PROTEIN PARB-RELATED"/>
    <property type="match status" value="1"/>
</dbReference>
<dbReference type="OrthoDB" id="9802051at2"/>
<keyword evidence="8" id="KW-1185">Reference proteome</keyword>
<dbReference type="Gene3D" id="1.10.10.2830">
    <property type="match status" value="1"/>
</dbReference>
<dbReference type="CDD" id="cd16393">
    <property type="entry name" value="SPO0J_N"/>
    <property type="match status" value="1"/>
</dbReference>
<name>A0A317MVX5_9GAMM</name>
<dbReference type="InterPro" id="IPR050336">
    <property type="entry name" value="Chromosome_partition/occlusion"/>
</dbReference>
<dbReference type="SUPFAM" id="SSF109709">
    <property type="entry name" value="KorB DNA-binding domain-like"/>
    <property type="match status" value="1"/>
</dbReference>
<dbReference type="Proteomes" id="UP000246569">
    <property type="component" value="Unassembled WGS sequence"/>
</dbReference>
<dbReference type="FunFam" id="3.90.1530.30:FF:000001">
    <property type="entry name" value="Chromosome partitioning protein ParB"/>
    <property type="match status" value="1"/>
</dbReference>
<dbReference type="Pfam" id="PF02195">
    <property type="entry name" value="ParB_N"/>
    <property type="match status" value="1"/>
</dbReference>
<dbReference type="RefSeq" id="WP_110018356.1">
    <property type="nucleotide sequence ID" value="NZ_QGTJ01000004.1"/>
</dbReference>
<dbReference type="EMBL" id="QGTJ01000004">
    <property type="protein sequence ID" value="PWV62366.1"/>
    <property type="molecule type" value="Genomic_DNA"/>
</dbReference>
<dbReference type="InterPro" id="IPR003115">
    <property type="entry name" value="ParB_N"/>
</dbReference>
<evidence type="ECO:0000256" key="4">
    <source>
        <dbReference type="ARBA" id="ARBA00023125"/>
    </source>
</evidence>
<dbReference type="InterPro" id="IPR036086">
    <property type="entry name" value="ParB/Sulfiredoxin_sf"/>
</dbReference>
<protein>
    <recommendedName>
        <fullName evidence="2">Probable chromosome-partitioning protein ParB</fullName>
    </recommendedName>
</protein>
<dbReference type="GO" id="GO:0005694">
    <property type="term" value="C:chromosome"/>
    <property type="evidence" value="ECO:0007669"/>
    <property type="project" value="TreeGrafter"/>
</dbReference>
<gene>
    <name evidence="7" type="ORF">C7443_104161</name>
</gene>
<dbReference type="FunFam" id="1.10.10.2830:FF:000001">
    <property type="entry name" value="Chromosome partitioning protein ParB"/>
    <property type="match status" value="1"/>
</dbReference>
<comment type="caution">
    <text evidence="7">The sequence shown here is derived from an EMBL/GenBank/DDBJ whole genome shotgun (WGS) entry which is preliminary data.</text>
</comment>
<dbReference type="SUPFAM" id="SSF110849">
    <property type="entry name" value="ParB/Sulfiredoxin"/>
    <property type="match status" value="1"/>
</dbReference>
<dbReference type="Pfam" id="PF17762">
    <property type="entry name" value="HTH_ParB"/>
    <property type="match status" value="1"/>
</dbReference>
<feature type="domain" description="ParB-like N-terminal" evidence="6">
    <location>
        <begin position="40"/>
        <end position="130"/>
    </location>
</feature>
<evidence type="ECO:0000256" key="5">
    <source>
        <dbReference type="ARBA" id="ARBA00025472"/>
    </source>
</evidence>